<feature type="signal peptide" evidence="3">
    <location>
        <begin position="1"/>
        <end position="20"/>
    </location>
</feature>
<dbReference type="SUPFAM" id="SSF53850">
    <property type="entry name" value="Periplasmic binding protein-like II"/>
    <property type="match status" value="1"/>
</dbReference>
<dbReference type="PANTHER" id="PTHR43081">
    <property type="entry name" value="ADENYLATE CYCLASE, TERMINAL-DIFFERENTIATION SPECIFIC-RELATED"/>
    <property type="match status" value="1"/>
</dbReference>
<name>D8U8C3_VOLCA</name>
<evidence type="ECO:0000256" key="2">
    <source>
        <dbReference type="SAM" id="Phobius"/>
    </source>
</evidence>
<dbReference type="Gene3D" id="3.30.70.1230">
    <property type="entry name" value="Nucleotide cyclase"/>
    <property type="match status" value="1"/>
</dbReference>
<evidence type="ECO:0000256" key="1">
    <source>
        <dbReference type="SAM" id="MobiDB-lite"/>
    </source>
</evidence>
<evidence type="ECO:0000259" key="4">
    <source>
        <dbReference type="PROSITE" id="PS50125"/>
    </source>
</evidence>
<dbReference type="KEGG" id="vcn:VOLCADRAFT_95771"/>
<keyword evidence="2" id="KW-0812">Transmembrane</keyword>
<feature type="domain" description="Guanylate cyclase" evidence="4">
    <location>
        <begin position="680"/>
        <end position="734"/>
    </location>
</feature>
<dbReference type="InterPro" id="IPR050697">
    <property type="entry name" value="Adenylyl/Guanylyl_Cyclase_3/4"/>
</dbReference>
<dbReference type="PANTHER" id="PTHR43081:SF1">
    <property type="entry name" value="ADENYLATE CYCLASE, TERMINAL-DIFFERENTIATION SPECIFIC"/>
    <property type="match status" value="1"/>
</dbReference>
<feature type="region of interest" description="Disordered" evidence="1">
    <location>
        <begin position="251"/>
        <end position="273"/>
    </location>
</feature>
<dbReference type="Pfam" id="PF13416">
    <property type="entry name" value="SBP_bac_8"/>
    <property type="match status" value="1"/>
</dbReference>
<dbReference type="OrthoDB" id="2021138at2759"/>
<dbReference type="STRING" id="3068.D8U8C3"/>
<dbReference type="InterPro" id="IPR029787">
    <property type="entry name" value="Nucleotide_cyclase"/>
</dbReference>
<dbReference type="AlphaFoldDB" id="D8U8C3"/>
<keyword evidence="6" id="KW-1185">Reference proteome</keyword>
<dbReference type="GeneID" id="9621596"/>
<dbReference type="InterPro" id="IPR001054">
    <property type="entry name" value="A/G_cyclase"/>
</dbReference>
<sequence length="762" mass="82316">MVCATLFLVLVLGWTCTVKSAISDNETDTLYMKCPQIIASSIDSSCVAGNLTSRSRQSLKQDIVKGWYQCWSTINEGDPEWGPALRVLLPDIYEDWLRPTLLRFSEASGVPLDLNVQPMDRLLDTITNDVNLHPSRQHAVWLQTTLTTQHLADVGMSLDLSHLVDSVSSIRWSDIYQLFRLQLASYKGQIVSMPLDGSTMYLINRRDVFDRLKLEVPRTWEELLQYVEDYQRARDAALAAEAASTAASGAAAGGLDSGSSSSSSSSNTTAASGAGALPPYPICLPRGAACRRLTLLQAIWSTIAQTHGSQQGVHFDPTDLRPLLDTPAAAEAFRITGKLLAASAPSEPDEGCTHGSLGFARGRCALVLAVYVQQMRMFIREEFKSTVEMSRLSVWPVPGSHRVWVRGSGSGSGSSSGGGSLELCTKELCPQASLYSLQGGRTPAGQEEGGPGAPSQMMLVNHAPLSPGSNLAVAINGGMPLAVQYIGFELLAYLASLDRYDKDEPEPLLQTMAPVREHFVATDAVGKWVEAGYDSDVMAAAMAPIAFTRQHPNRAWDLRMPYHMTYNALRSGQARLAAYYTREIYLEKYLASLAMTTNPSSPPIDPGSGGAAPAPRPGGSGGGVRAATLVPALVVSTLAVGALAGGGAWAVLWRRRRQRSRGGVWEWKRRHKEGSREPVALVVTDIQDSTVLWEALPAAVMSDAVRLHHGCIRRLLVAHGGYESATEGDSFILAFLTVKQAVAFAMDLQARVRHGVSRQTVP</sequence>
<reference evidence="5 6" key="1">
    <citation type="journal article" date="2010" name="Science">
        <title>Genomic analysis of organismal complexity in the multicellular green alga Volvox carteri.</title>
        <authorList>
            <person name="Prochnik S.E."/>
            <person name="Umen J."/>
            <person name="Nedelcu A.M."/>
            <person name="Hallmann A."/>
            <person name="Miller S.M."/>
            <person name="Nishii I."/>
            <person name="Ferris P."/>
            <person name="Kuo A."/>
            <person name="Mitros T."/>
            <person name="Fritz-Laylin L.K."/>
            <person name="Hellsten U."/>
            <person name="Chapman J."/>
            <person name="Simakov O."/>
            <person name="Rensing S.A."/>
            <person name="Terry A."/>
            <person name="Pangilinan J."/>
            <person name="Kapitonov V."/>
            <person name="Jurka J."/>
            <person name="Salamov A."/>
            <person name="Shapiro H."/>
            <person name="Schmutz J."/>
            <person name="Grimwood J."/>
            <person name="Lindquist E."/>
            <person name="Lucas S."/>
            <person name="Grigoriev I.V."/>
            <person name="Schmitt R."/>
            <person name="Kirk D."/>
            <person name="Rokhsar D.S."/>
        </authorList>
    </citation>
    <scope>NUCLEOTIDE SEQUENCE [LARGE SCALE GENOMIC DNA]</scope>
    <source>
        <strain evidence="6">f. Nagariensis / Eve</strain>
    </source>
</reference>
<feature type="transmembrane region" description="Helical" evidence="2">
    <location>
        <begin position="629"/>
        <end position="652"/>
    </location>
</feature>
<dbReference type="GO" id="GO:0009190">
    <property type="term" value="P:cyclic nucleotide biosynthetic process"/>
    <property type="evidence" value="ECO:0007669"/>
    <property type="project" value="InterPro"/>
</dbReference>
<dbReference type="InterPro" id="IPR006059">
    <property type="entry name" value="SBP"/>
</dbReference>
<keyword evidence="2" id="KW-0472">Membrane</keyword>
<feature type="compositionally biased region" description="Low complexity" evidence="1">
    <location>
        <begin position="257"/>
        <end position="273"/>
    </location>
</feature>
<feature type="region of interest" description="Disordered" evidence="1">
    <location>
        <begin position="600"/>
        <end position="621"/>
    </location>
</feature>
<keyword evidence="3" id="KW-0732">Signal</keyword>
<accession>D8U8C3</accession>
<evidence type="ECO:0000313" key="5">
    <source>
        <dbReference type="EMBL" id="EFJ44112.1"/>
    </source>
</evidence>
<gene>
    <name evidence="5" type="ORF">VOLCADRAFT_95771</name>
</gene>
<dbReference type="InParanoid" id="D8U8C3"/>
<dbReference type="eggNOG" id="KOG0618">
    <property type="taxonomic scope" value="Eukaryota"/>
</dbReference>
<organism evidence="6">
    <name type="scientific">Volvox carteri f. nagariensis</name>
    <dbReference type="NCBI Taxonomy" id="3068"/>
    <lineage>
        <taxon>Eukaryota</taxon>
        <taxon>Viridiplantae</taxon>
        <taxon>Chlorophyta</taxon>
        <taxon>core chlorophytes</taxon>
        <taxon>Chlorophyceae</taxon>
        <taxon>CS clade</taxon>
        <taxon>Chlamydomonadales</taxon>
        <taxon>Volvocaceae</taxon>
        <taxon>Volvox</taxon>
    </lineage>
</organism>
<dbReference type="GO" id="GO:0035556">
    <property type="term" value="P:intracellular signal transduction"/>
    <property type="evidence" value="ECO:0007669"/>
    <property type="project" value="InterPro"/>
</dbReference>
<proteinExistence type="predicted"/>
<dbReference type="SUPFAM" id="SSF55073">
    <property type="entry name" value="Nucleotide cyclase"/>
    <property type="match status" value="1"/>
</dbReference>
<dbReference type="Gene3D" id="3.40.190.10">
    <property type="entry name" value="Periplasmic binding protein-like II"/>
    <property type="match status" value="1"/>
</dbReference>
<dbReference type="Proteomes" id="UP000001058">
    <property type="component" value="Unassembled WGS sequence"/>
</dbReference>
<evidence type="ECO:0000256" key="3">
    <source>
        <dbReference type="SAM" id="SignalP"/>
    </source>
</evidence>
<protein>
    <recommendedName>
        <fullName evidence="4">Guanylate cyclase domain-containing protein</fullName>
    </recommendedName>
</protein>
<dbReference type="RefSeq" id="XP_002954913.1">
    <property type="nucleotide sequence ID" value="XM_002954867.1"/>
</dbReference>
<evidence type="ECO:0000313" key="6">
    <source>
        <dbReference type="Proteomes" id="UP000001058"/>
    </source>
</evidence>
<dbReference type="PROSITE" id="PS50125">
    <property type="entry name" value="GUANYLATE_CYCLASE_2"/>
    <property type="match status" value="1"/>
</dbReference>
<keyword evidence="2" id="KW-1133">Transmembrane helix</keyword>
<dbReference type="EMBL" id="GL378367">
    <property type="protein sequence ID" value="EFJ44112.1"/>
    <property type="molecule type" value="Genomic_DNA"/>
</dbReference>
<feature type="chain" id="PRO_5003124252" description="Guanylate cyclase domain-containing protein" evidence="3">
    <location>
        <begin position="21"/>
        <end position="762"/>
    </location>
</feature>